<dbReference type="OrthoDB" id="6710947at2759"/>
<keyword evidence="2" id="KW-1185">Reference proteome</keyword>
<dbReference type="AlphaFoldDB" id="A0A9P0VPW7"/>
<dbReference type="EMBL" id="CAKOFQ010009146">
    <property type="protein sequence ID" value="CAH2017166.1"/>
    <property type="molecule type" value="Genomic_DNA"/>
</dbReference>
<sequence>MTFSQNTSSLSRYSIIRSCKIASCLPRHFQLLVLQIMAKLSIKVFIALLCVTVITEEAVASKICDRPSIFDKKDVIAQYLKCLKSLSAEQR</sequence>
<gene>
    <name evidence="1" type="ORF">ACAOBT_LOCUS35837</name>
</gene>
<reference evidence="1" key="1">
    <citation type="submission" date="2022-03" db="EMBL/GenBank/DDBJ databases">
        <authorList>
            <person name="Sayadi A."/>
        </authorList>
    </citation>
    <scope>NUCLEOTIDE SEQUENCE</scope>
</reference>
<accession>A0A9P0VPW7</accession>
<name>A0A9P0VPW7_ACAOB</name>
<protein>
    <submittedName>
        <fullName evidence="1">Uncharacterized protein</fullName>
    </submittedName>
</protein>
<evidence type="ECO:0000313" key="2">
    <source>
        <dbReference type="Proteomes" id="UP001152888"/>
    </source>
</evidence>
<organism evidence="1 2">
    <name type="scientific">Acanthoscelides obtectus</name>
    <name type="common">Bean weevil</name>
    <name type="synonym">Bruchus obtectus</name>
    <dbReference type="NCBI Taxonomy" id="200917"/>
    <lineage>
        <taxon>Eukaryota</taxon>
        <taxon>Metazoa</taxon>
        <taxon>Ecdysozoa</taxon>
        <taxon>Arthropoda</taxon>
        <taxon>Hexapoda</taxon>
        <taxon>Insecta</taxon>
        <taxon>Pterygota</taxon>
        <taxon>Neoptera</taxon>
        <taxon>Endopterygota</taxon>
        <taxon>Coleoptera</taxon>
        <taxon>Polyphaga</taxon>
        <taxon>Cucujiformia</taxon>
        <taxon>Chrysomeloidea</taxon>
        <taxon>Chrysomelidae</taxon>
        <taxon>Bruchinae</taxon>
        <taxon>Bruchini</taxon>
        <taxon>Acanthoscelides</taxon>
    </lineage>
</organism>
<dbReference type="Proteomes" id="UP001152888">
    <property type="component" value="Unassembled WGS sequence"/>
</dbReference>
<comment type="caution">
    <text evidence="1">The sequence shown here is derived from an EMBL/GenBank/DDBJ whole genome shotgun (WGS) entry which is preliminary data.</text>
</comment>
<proteinExistence type="predicted"/>
<evidence type="ECO:0000313" key="1">
    <source>
        <dbReference type="EMBL" id="CAH2017166.1"/>
    </source>
</evidence>